<accession>A0A1V6VJB3</accession>
<reference evidence="2" key="1">
    <citation type="journal article" date="2017" name="Nat. Microbiol.">
        <title>Global analysis of biosynthetic gene clusters reveals vast potential of secondary metabolite production in Penicillium species.</title>
        <authorList>
            <person name="Nielsen J.C."/>
            <person name="Grijseels S."/>
            <person name="Prigent S."/>
            <person name="Ji B."/>
            <person name="Dainat J."/>
            <person name="Nielsen K.F."/>
            <person name="Frisvad J.C."/>
            <person name="Workman M."/>
            <person name="Nielsen J."/>
        </authorList>
    </citation>
    <scope>NUCLEOTIDE SEQUENCE [LARGE SCALE GENOMIC DNA]</scope>
    <source>
        <strain evidence="2">IBT 13039</strain>
    </source>
</reference>
<protein>
    <submittedName>
        <fullName evidence="1">Uncharacterized protein</fullName>
    </submittedName>
</protein>
<comment type="caution">
    <text evidence="1">The sequence shown here is derived from an EMBL/GenBank/DDBJ whole genome shotgun (WGS) entry which is preliminary data.</text>
</comment>
<gene>
    <name evidence="1" type="ORF">PENNAL_c0524G03108</name>
</gene>
<evidence type="ECO:0000313" key="1">
    <source>
        <dbReference type="EMBL" id="OQE50765.1"/>
    </source>
</evidence>
<feature type="non-terminal residue" evidence="1">
    <location>
        <position position="1"/>
    </location>
</feature>
<sequence>PTGPTAQPNPTRKWVGLWARSLSPQWAVGFIIRPMSPPWAPNGPQTMQTK</sequence>
<name>A0A1V6VJB3_PENNA</name>
<evidence type="ECO:0000313" key="2">
    <source>
        <dbReference type="Proteomes" id="UP000191691"/>
    </source>
</evidence>
<dbReference type="Proteomes" id="UP000191691">
    <property type="component" value="Unassembled WGS sequence"/>
</dbReference>
<organism evidence="1 2">
    <name type="scientific">Penicillium nalgiovense</name>
    <dbReference type="NCBI Taxonomy" id="60175"/>
    <lineage>
        <taxon>Eukaryota</taxon>
        <taxon>Fungi</taxon>
        <taxon>Dikarya</taxon>
        <taxon>Ascomycota</taxon>
        <taxon>Pezizomycotina</taxon>
        <taxon>Eurotiomycetes</taxon>
        <taxon>Eurotiomycetidae</taxon>
        <taxon>Eurotiales</taxon>
        <taxon>Aspergillaceae</taxon>
        <taxon>Penicillium</taxon>
    </lineage>
</organism>
<dbReference type="EMBL" id="MOOB01000524">
    <property type="protein sequence ID" value="OQE50765.1"/>
    <property type="molecule type" value="Genomic_DNA"/>
</dbReference>
<proteinExistence type="predicted"/>
<dbReference type="AlphaFoldDB" id="A0A1V6VJB3"/>
<keyword evidence="2" id="KW-1185">Reference proteome</keyword>